<dbReference type="InterPro" id="IPR023346">
    <property type="entry name" value="Lysozyme-like_dom_sf"/>
</dbReference>
<feature type="region of interest" description="Disordered" evidence="1">
    <location>
        <begin position="1"/>
        <end position="35"/>
    </location>
</feature>
<dbReference type="EMBL" id="JBHMDG010000003">
    <property type="protein sequence ID" value="MFB9312146.1"/>
    <property type="molecule type" value="Genomic_DNA"/>
</dbReference>
<dbReference type="InterPro" id="IPR036365">
    <property type="entry name" value="PGBD-like_sf"/>
</dbReference>
<dbReference type="SUPFAM" id="SSF47090">
    <property type="entry name" value="PGBD-like"/>
    <property type="match status" value="1"/>
</dbReference>
<dbReference type="InterPro" id="IPR036366">
    <property type="entry name" value="PGBDSf"/>
</dbReference>
<protein>
    <submittedName>
        <fullName evidence="3">Peptidoglycan-binding protein</fullName>
    </submittedName>
</protein>
<evidence type="ECO:0000259" key="2">
    <source>
        <dbReference type="Pfam" id="PF01471"/>
    </source>
</evidence>
<evidence type="ECO:0000313" key="3">
    <source>
        <dbReference type="EMBL" id="MFB9312146.1"/>
    </source>
</evidence>
<dbReference type="RefSeq" id="WP_379140583.1">
    <property type="nucleotide sequence ID" value="NZ_JBHMDG010000003.1"/>
</dbReference>
<feature type="domain" description="Peptidoglycan binding-like" evidence="2">
    <location>
        <begin position="25"/>
        <end position="70"/>
    </location>
</feature>
<dbReference type="InterPro" id="IPR002477">
    <property type="entry name" value="Peptidoglycan-bd-like"/>
</dbReference>
<reference evidence="3 4" key="1">
    <citation type="submission" date="2024-09" db="EMBL/GenBank/DDBJ databases">
        <authorList>
            <person name="Sun Q."/>
            <person name="Mori K."/>
        </authorList>
    </citation>
    <scope>NUCLEOTIDE SEQUENCE [LARGE SCALE GENOMIC DNA]</scope>
    <source>
        <strain evidence="3 4">JCM 9626</strain>
    </source>
</reference>
<name>A0ABV5K5X8_9ACTN</name>
<dbReference type="Pfam" id="PF01471">
    <property type="entry name" value="PG_binding_1"/>
    <property type="match status" value="1"/>
</dbReference>
<gene>
    <name evidence="3" type="ORF">ACFFRI_03725</name>
</gene>
<keyword evidence="4" id="KW-1185">Reference proteome</keyword>
<evidence type="ECO:0000256" key="1">
    <source>
        <dbReference type="SAM" id="MobiDB-lite"/>
    </source>
</evidence>
<dbReference type="Gene3D" id="1.10.101.10">
    <property type="entry name" value="PGBD-like superfamily/PGBD"/>
    <property type="match status" value="1"/>
</dbReference>
<feature type="compositionally biased region" description="Basic and acidic residues" evidence="1">
    <location>
        <begin position="24"/>
        <end position="34"/>
    </location>
</feature>
<comment type="caution">
    <text evidence="3">The sequence shown here is derived from an EMBL/GenBank/DDBJ whole genome shotgun (WGS) entry which is preliminary data.</text>
</comment>
<evidence type="ECO:0000313" key="4">
    <source>
        <dbReference type="Proteomes" id="UP001589750"/>
    </source>
</evidence>
<proteinExistence type="predicted"/>
<dbReference type="Gene3D" id="1.10.530.10">
    <property type="match status" value="1"/>
</dbReference>
<accession>A0ABV5K5X8</accession>
<dbReference type="SUPFAM" id="SSF53955">
    <property type="entry name" value="Lysozyme-like"/>
    <property type="match status" value="1"/>
</dbReference>
<sequence length="246" mass="26234">LASRNGGGSDAKIDQLSSTNGRGSRGEGVKELQERLTSAGYDTKGADGAWGSNTQAAYDAYRADHPLPVQTGQGYTSPTGYDYNQITGVQGNANVTPEFLRKVEGMSQRLGARPEHIMAAMSFETGGRFSSDVRNPHSSATGLIQFMSDTAKGMGTTTGQLAQMTPVQQLDYVEQYFQPYRGRLNDLESVYTSILAGHPSSGDNPLFTQGDRNYGPNRGLDTDHNGVITAAEATAHVRSRMGSGGN</sequence>
<dbReference type="Proteomes" id="UP001589750">
    <property type="component" value="Unassembled WGS sequence"/>
</dbReference>
<organism evidence="3 4">
    <name type="scientific">Nocardioides plantarum</name>
    <dbReference type="NCBI Taxonomy" id="29299"/>
    <lineage>
        <taxon>Bacteria</taxon>
        <taxon>Bacillati</taxon>
        <taxon>Actinomycetota</taxon>
        <taxon>Actinomycetes</taxon>
        <taxon>Propionibacteriales</taxon>
        <taxon>Nocardioidaceae</taxon>
        <taxon>Nocardioides</taxon>
    </lineage>
</organism>
<feature type="non-terminal residue" evidence="3">
    <location>
        <position position="1"/>
    </location>
</feature>